<keyword evidence="5 8" id="KW-0663">Pyridoxal phosphate</keyword>
<comment type="cofactor">
    <cofactor evidence="1 7">
        <name>pyridoxal 5'-phosphate</name>
        <dbReference type="ChEBI" id="CHEBI:597326"/>
    </cofactor>
</comment>
<evidence type="ECO:0000256" key="3">
    <source>
        <dbReference type="ARBA" id="ARBA00012239"/>
    </source>
</evidence>
<gene>
    <name evidence="10" type="primary">sufS</name>
    <name evidence="10" type="ORF">CP10881SC42_0283</name>
</gene>
<comment type="caution">
    <text evidence="10">The sequence shown here is derived from an EMBL/GenBank/DDBJ whole genome shotgun (WGS) entry which is preliminary data.</text>
</comment>
<dbReference type="PANTHER" id="PTHR43586:SF8">
    <property type="entry name" value="CYSTEINE DESULFURASE 1, CHLOROPLASTIC"/>
    <property type="match status" value="1"/>
</dbReference>
<evidence type="ECO:0000256" key="7">
    <source>
        <dbReference type="RuleBase" id="RU004504"/>
    </source>
</evidence>
<dbReference type="InterPro" id="IPR015422">
    <property type="entry name" value="PyrdxlP-dep_Trfase_small"/>
</dbReference>
<evidence type="ECO:0000313" key="10">
    <source>
        <dbReference type="EMBL" id="EPP38568.1"/>
    </source>
</evidence>
<keyword evidence="4 8" id="KW-0808">Transferase</keyword>
<comment type="catalytic activity">
    <reaction evidence="6 8">
        <text>(sulfur carrier)-H + L-cysteine = (sulfur carrier)-SH + L-alanine</text>
        <dbReference type="Rhea" id="RHEA:43892"/>
        <dbReference type="Rhea" id="RHEA-COMP:14737"/>
        <dbReference type="Rhea" id="RHEA-COMP:14739"/>
        <dbReference type="ChEBI" id="CHEBI:29917"/>
        <dbReference type="ChEBI" id="CHEBI:35235"/>
        <dbReference type="ChEBI" id="CHEBI:57972"/>
        <dbReference type="ChEBI" id="CHEBI:64428"/>
        <dbReference type="EC" id="2.8.1.7"/>
    </reaction>
</comment>
<dbReference type="SUPFAM" id="SSF53383">
    <property type="entry name" value="PLP-dependent transferases"/>
    <property type="match status" value="1"/>
</dbReference>
<reference evidence="10" key="1">
    <citation type="submission" date="2013-04" db="EMBL/GenBank/DDBJ databases">
        <title>Genome sequence of Chlamydia psittaci 10_881_SC42.</title>
        <authorList>
            <person name="Huot-Creasy H."/>
            <person name="McCracken C.L."/>
            <person name="Humphries M."/>
            <person name="Sachse K."/>
            <person name="Laroucau K."/>
            <person name="Bavoil P."/>
            <person name="Myers G.S."/>
        </authorList>
    </citation>
    <scope>NUCLEOTIDE SEQUENCE [LARGE SCALE GENOMIC DNA]</scope>
    <source>
        <strain evidence="10">10_881_SC42</strain>
    </source>
</reference>
<accession>A0ABN0MSR0</accession>
<proteinExistence type="inferred from homology"/>
<dbReference type="InterPro" id="IPR000192">
    <property type="entry name" value="Aminotrans_V_dom"/>
</dbReference>
<evidence type="ECO:0000256" key="8">
    <source>
        <dbReference type="RuleBase" id="RU004506"/>
    </source>
</evidence>
<evidence type="ECO:0000256" key="6">
    <source>
        <dbReference type="ARBA" id="ARBA00050776"/>
    </source>
</evidence>
<dbReference type="NCBIfam" id="TIGR01979">
    <property type="entry name" value="sufS"/>
    <property type="match status" value="1"/>
</dbReference>
<organism evidence="10 11">
    <name type="scientific">Chlamydia avium</name>
    <dbReference type="NCBI Taxonomy" id="1457141"/>
    <lineage>
        <taxon>Bacteria</taxon>
        <taxon>Pseudomonadati</taxon>
        <taxon>Chlamydiota</taxon>
        <taxon>Chlamydiia</taxon>
        <taxon>Chlamydiales</taxon>
        <taxon>Chlamydiaceae</taxon>
        <taxon>Chlamydia/Chlamydophila group</taxon>
        <taxon>Chlamydia</taxon>
    </lineage>
</organism>
<evidence type="ECO:0000313" key="11">
    <source>
        <dbReference type="Proteomes" id="UP000014821"/>
    </source>
</evidence>
<dbReference type="PANTHER" id="PTHR43586">
    <property type="entry name" value="CYSTEINE DESULFURASE"/>
    <property type="match status" value="1"/>
</dbReference>
<protein>
    <recommendedName>
        <fullName evidence="3 8">Cysteine desulfurase</fullName>
        <ecNumber evidence="3 8">2.8.1.7</ecNumber>
    </recommendedName>
</protein>
<dbReference type="InterPro" id="IPR010970">
    <property type="entry name" value="Cys_dSase_SufS"/>
</dbReference>
<dbReference type="RefSeq" id="WP_020359176.1">
    <property type="nucleotide sequence ID" value="NZ_KE360587.1"/>
</dbReference>
<sequence length="418" mass="46151">MGERVLTLCRRKIKEDFPIFANKQRQGQPYVYLDSAATTHKPQQVIDAIIRFYSVDYATVHRNVYSSSRLVTEDYTAVRSKVQQWIHATCADEIVFTRGTTAALNLLALSANDIFIPPGGCVLVSEAEHHANVLSWEIACRRRGSQVKKIAVDDCGYIDLDHLESLLREGAAFVSIAHISNVTGAIQPLKEISRLVHDYGAYIAVDGAQGVAHAPVHVVHDDIDFYAFSSHKMYGPTGVGVLYGKKELLEKLPPVEGGGDMVFLYDSHSPEYFPAPLKFEAGTPPIASILGLGAALDYLQNLLLEDAALLYQHEADLIRDLYVQLIEIPGIRILGPGFEQPRGALLSFRIAGAHPLDVGCLLDLRGIAIRSGHQCSQPAMKRWDIGHVLRVSLGIYNDQEDIAIFMTALQDILKKVRT</sequence>
<keyword evidence="11" id="KW-1185">Reference proteome</keyword>
<dbReference type="Gene3D" id="3.40.640.10">
    <property type="entry name" value="Type I PLP-dependent aspartate aminotransferase-like (Major domain)"/>
    <property type="match status" value="1"/>
</dbReference>
<dbReference type="EMBL" id="ATND01000001">
    <property type="protein sequence ID" value="EPP38568.1"/>
    <property type="molecule type" value="Genomic_DNA"/>
</dbReference>
<evidence type="ECO:0000256" key="5">
    <source>
        <dbReference type="ARBA" id="ARBA00022898"/>
    </source>
</evidence>
<feature type="domain" description="Aminotransferase class V" evidence="9">
    <location>
        <begin position="31"/>
        <end position="404"/>
    </location>
</feature>
<evidence type="ECO:0000256" key="1">
    <source>
        <dbReference type="ARBA" id="ARBA00001933"/>
    </source>
</evidence>
<dbReference type="InterPro" id="IPR015421">
    <property type="entry name" value="PyrdxlP-dep_Trfase_major"/>
</dbReference>
<dbReference type="Pfam" id="PF00266">
    <property type="entry name" value="Aminotran_5"/>
    <property type="match status" value="1"/>
</dbReference>
<comment type="function">
    <text evidence="8">Catalyzes the removal of elemental sulfur and selenium atoms from L-cysteine, L-cystine, L-selenocysteine, and L-selenocystine to produce L-alanine.</text>
</comment>
<dbReference type="InterPro" id="IPR015424">
    <property type="entry name" value="PyrdxlP-dep_Trfase"/>
</dbReference>
<dbReference type="PROSITE" id="PS00595">
    <property type="entry name" value="AA_TRANSFER_CLASS_5"/>
    <property type="match status" value="1"/>
</dbReference>
<evidence type="ECO:0000256" key="4">
    <source>
        <dbReference type="ARBA" id="ARBA00022679"/>
    </source>
</evidence>
<dbReference type="Gene3D" id="3.90.1150.10">
    <property type="entry name" value="Aspartate Aminotransferase, domain 1"/>
    <property type="match status" value="1"/>
</dbReference>
<evidence type="ECO:0000259" key="9">
    <source>
        <dbReference type="Pfam" id="PF00266"/>
    </source>
</evidence>
<name>A0ABN0MSR0_9CHLA</name>
<dbReference type="InterPro" id="IPR020578">
    <property type="entry name" value="Aminotrans_V_PyrdxlP_BS"/>
</dbReference>
<comment type="similarity">
    <text evidence="2 8">Belongs to the class-V pyridoxal-phosphate-dependent aminotransferase family. Csd subfamily.</text>
</comment>
<dbReference type="Proteomes" id="UP000014821">
    <property type="component" value="Unassembled WGS sequence"/>
</dbReference>
<evidence type="ECO:0000256" key="2">
    <source>
        <dbReference type="ARBA" id="ARBA00010447"/>
    </source>
</evidence>
<dbReference type="EC" id="2.8.1.7" evidence="3 8"/>
<dbReference type="CDD" id="cd06453">
    <property type="entry name" value="SufS_like"/>
    <property type="match status" value="1"/>
</dbReference>